<keyword evidence="2" id="KW-1185">Reference proteome</keyword>
<dbReference type="InterPro" id="IPR021903">
    <property type="entry name" value="DUF3515"/>
</dbReference>
<dbReference type="EMBL" id="JACCBN010000001">
    <property type="protein sequence ID" value="NYD36614.1"/>
    <property type="molecule type" value="Genomic_DNA"/>
</dbReference>
<name>A0A7Y9DWB9_9PSEU</name>
<evidence type="ECO:0008006" key="3">
    <source>
        <dbReference type="Google" id="ProtNLM"/>
    </source>
</evidence>
<organism evidence="1 2">
    <name type="scientific">Actinomycetospora corticicola</name>
    <dbReference type="NCBI Taxonomy" id="663602"/>
    <lineage>
        <taxon>Bacteria</taxon>
        <taxon>Bacillati</taxon>
        <taxon>Actinomycetota</taxon>
        <taxon>Actinomycetes</taxon>
        <taxon>Pseudonocardiales</taxon>
        <taxon>Pseudonocardiaceae</taxon>
        <taxon>Actinomycetospora</taxon>
    </lineage>
</organism>
<protein>
    <recommendedName>
        <fullName evidence="3">DUF3515 domain-containing protein</fullName>
    </recommendedName>
</protein>
<evidence type="ECO:0000313" key="1">
    <source>
        <dbReference type="EMBL" id="NYD36614.1"/>
    </source>
</evidence>
<evidence type="ECO:0000313" key="2">
    <source>
        <dbReference type="Proteomes" id="UP000535890"/>
    </source>
</evidence>
<sequence>MARTRAPELDRRLPRIVLGVALALPVLLVVGVLVASQVLGRRTDPNPDTGPLALTAVPVPAAASADCSRLLSGLPQEINTGDGLLPRRVLANPVPAGTVAWGGEKEATGRPEDQPVVLRCGLPQPPELGPTSPLLDVDGVDWLRIPGNGTTTWVTVDRAIFVGLTLPDGIGSGAIQDVSRGVKITLVSRDTEPADPTGAPTTAPSR</sequence>
<dbReference type="AlphaFoldDB" id="A0A7Y9DWB9"/>
<gene>
    <name evidence="1" type="ORF">BJ983_002716</name>
</gene>
<reference evidence="1 2" key="1">
    <citation type="submission" date="2020-07" db="EMBL/GenBank/DDBJ databases">
        <title>Sequencing the genomes of 1000 actinobacteria strains.</title>
        <authorList>
            <person name="Klenk H.-P."/>
        </authorList>
    </citation>
    <scope>NUCLEOTIDE SEQUENCE [LARGE SCALE GENOMIC DNA]</scope>
    <source>
        <strain evidence="1 2">DSM 45772</strain>
    </source>
</reference>
<proteinExistence type="predicted"/>
<accession>A0A7Y9DWB9</accession>
<comment type="caution">
    <text evidence="1">The sequence shown here is derived from an EMBL/GenBank/DDBJ whole genome shotgun (WGS) entry which is preliminary data.</text>
</comment>
<dbReference type="Pfam" id="PF12028">
    <property type="entry name" value="DUF3515"/>
    <property type="match status" value="1"/>
</dbReference>
<dbReference type="RefSeq" id="WP_218890267.1">
    <property type="nucleotide sequence ID" value="NZ_BAABHP010000021.1"/>
</dbReference>
<dbReference type="Proteomes" id="UP000535890">
    <property type="component" value="Unassembled WGS sequence"/>
</dbReference>